<dbReference type="AlphaFoldDB" id="A0A7J4XMF8"/>
<dbReference type="GO" id="GO:0005829">
    <property type="term" value="C:cytosol"/>
    <property type="evidence" value="ECO:0007669"/>
    <property type="project" value="TreeGrafter"/>
</dbReference>
<dbReference type="GO" id="GO:0004370">
    <property type="term" value="F:glycerol kinase activity"/>
    <property type="evidence" value="ECO:0007669"/>
    <property type="project" value="TreeGrafter"/>
</dbReference>
<keyword evidence="6" id="KW-1015">Disulfide bond</keyword>
<evidence type="ECO:0000256" key="6">
    <source>
        <dbReference type="ARBA" id="ARBA00023157"/>
    </source>
</evidence>
<gene>
    <name evidence="10" type="ORF">F3F73_04505</name>
</gene>
<dbReference type="InterPro" id="IPR043129">
    <property type="entry name" value="ATPase_NBD"/>
</dbReference>
<comment type="similarity">
    <text evidence="1">Belongs to the FGGY kinase family.</text>
</comment>
<evidence type="ECO:0000313" key="10">
    <source>
        <dbReference type="EMBL" id="KAA3768567.1"/>
    </source>
</evidence>
<evidence type="ECO:0000256" key="7">
    <source>
        <dbReference type="ARBA" id="ARBA00023308"/>
    </source>
</evidence>
<dbReference type="GO" id="GO:0005524">
    <property type="term" value="F:ATP binding"/>
    <property type="evidence" value="ECO:0007669"/>
    <property type="project" value="UniProtKB-KW"/>
</dbReference>
<dbReference type="CDD" id="cd07771">
    <property type="entry name" value="ASKHA_NBD_FGGY_RhaB-like"/>
    <property type="match status" value="1"/>
</dbReference>
<dbReference type="Pfam" id="PF00370">
    <property type="entry name" value="FGGY_N"/>
    <property type="match status" value="1"/>
</dbReference>
<organism evidence="10 11">
    <name type="scientific">Bacteroides salyersiae</name>
    <dbReference type="NCBI Taxonomy" id="291644"/>
    <lineage>
        <taxon>Bacteria</taxon>
        <taxon>Pseudomonadati</taxon>
        <taxon>Bacteroidota</taxon>
        <taxon>Bacteroidia</taxon>
        <taxon>Bacteroidales</taxon>
        <taxon>Bacteroidaceae</taxon>
        <taxon>Bacteroides</taxon>
    </lineage>
</organism>
<dbReference type="RefSeq" id="WP_130058100.1">
    <property type="nucleotide sequence ID" value="NZ_CP081902.1"/>
</dbReference>
<keyword evidence="4 10" id="KW-0418">Kinase</keyword>
<feature type="domain" description="Carbohydrate kinase FGGY C-terminal" evidence="9">
    <location>
        <begin position="260"/>
        <end position="449"/>
    </location>
</feature>
<evidence type="ECO:0000256" key="4">
    <source>
        <dbReference type="ARBA" id="ARBA00022777"/>
    </source>
</evidence>
<evidence type="ECO:0000256" key="5">
    <source>
        <dbReference type="ARBA" id="ARBA00022840"/>
    </source>
</evidence>
<keyword evidence="2" id="KW-0808">Transferase</keyword>
<accession>A0A7J4XMF8</accession>
<protein>
    <submittedName>
        <fullName evidence="10">Rhamnulokinase</fullName>
    </submittedName>
</protein>
<evidence type="ECO:0000259" key="9">
    <source>
        <dbReference type="Pfam" id="PF02782"/>
    </source>
</evidence>
<dbReference type="Pfam" id="PF02782">
    <property type="entry name" value="FGGY_C"/>
    <property type="match status" value="1"/>
</dbReference>
<dbReference type="GO" id="GO:0019301">
    <property type="term" value="P:rhamnose catabolic process"/>
    <property type="evidence" value="ECO:0007669"/>
    <property type="project" value="InterPro"/>
</dbReference>
<evidence type="ECO:0000256" key="1">
    <source>
        <dbReference type="ARBA" id="ARBA00009156"/>
    </source>
</evidence>
<dbReference type="Gene3D" id="3.30.420.40">
    <property type="match status" value="2"/>
</dbReference>
<evidence type="ECO:0000313" key="11">
    <source>
        <dbReference type="Proteomes" id="UP000422221"/>
    </source>
</evidence>
<dbReference type="InterPro" id="IPR018485">
    <property type="entry name" value="FGGY_C"/>
</dbReference>
<dbReference type="EMBL" id="VWMK01000003">
    <property type="protein sequence ID" value="KAA3768567.1"/>
    <property type="molecule type" value="Genomic_DNA"/>
</dbReference>
<name>A0A7J4XMF8_9BACE</name>
<evidence type="ECO:0000256" key="3">
    <source>
        <dbReference type="ARBA" id="ARBA00022741"/>
    </source>
</evidence>
<dbReference type="GO" id="GO:0008993">
    <property type="term" value="F:rhamnulokinase activity"/>
    <property type="evidence" value="ECO:0007669"/>
    <property type="project" value="InterPro"/>
</dbReference>
<dbReference type="GO" id="GO:0006071">
    <property type="term" value="P:glycerol metabolic process"/>
    <property type="evidence" value="ECO:0007669"/>
    <property type="project" value="TreeGrafter"/>
</dbReference>
<keyword evidence="3" id="KW-0547">Nucleotide-binding</keyword>
<keyword evidence="5" id="KW-0067">ATP-binding</keyword>
<sequence length="463" mass="51006">MNTYLAVDFGGGSGRVMAGTIDNGRLTLEEVYRFPNRQIRMGNYIYWDFLALFGEMKTGLRLAAHKGYSIKSIGIDTWGVDFGLIDRQGNLLGNMVCYRDPRTNGLPEELFGHMDISCHYAEAGIQVMPINTLFQLYSMKKNGDVQLELADKLLFMPDLFSFFLTGVANNEYCIASTSEMLDARKRTWNYPLIDSLGLPERLFGEIVMPGTVRGKLKADIAEEIGMNGEVDVVAVGSHDTASAVFAVPAVTGGANSRKAFLSSGTWSLLGVELDEPILTEEARLAGFTNEGGVGGKIRFLQNITGLWILQQLIAQWKERGEDTEYETLITAAENAEIDSIIRVDDEVFQSPLNMEKAIADYCREHRLAVPKTCGEYVLCILKSLAQRYKQGVTQLNSLLPSPVTQLHIIGGGCRNRLLNRLTEEALGIPVYAGPVEATAIGNILVQALACGEIKTRDEITEII</sequence>
<dbReference type="InterPro" id="IPR013449">
    <property type="entry name" value="Rhamnulokinase"/>
</dbReference>
<dbReference type="PANTHER" id="PTHR10196:SF93">
    <property type="entry name" value="L-RHAMNULOKINASE"/>
    <property type="match status" value="1"/>
</dbReference>
<dbReference type="Proteomes" id="UP000422221">
    <property type="component" value="Unassembled WGS sequence"/>
</dbReference>
<comment type="caution">
    <text evidence="10">The sequence shown here is derived from an EMBL/GenBank/DDBJ whole genome shotgun (WGS) entry which is preliminary data.</text>
</comment>
<reference evidence="10 11" key="1">
    <citation type="journal article" date="2019" name="Nat. Med.">
        <title>A library of human gut bacterial isolates paired with longitudinal multiomics data enables mechanistic microbiome research.</title>
        <authorList>
            <person name="Poyet M."/>
            <person name="Groussin M."/>
            <person name="Gibbons S.M."/>
            <person name="Avila-Pacheco J."/>
            <person name="Jiang X."/>
            <person name="Kearney S.M."/>
            <person name="Perrotta A.R."/>
            <person name="Berdy B."/>
            <person name="Zhao S."/>
            <person name="Lieberman T.D."/>
            <person name="Swanson P.K."/>
            <person name="Smith M."/>
            <person name="Roesemann S."/>
            <person name="Alexander J.E."/>
            <person name="Rich S.A."/>
            <person name="Livny J."/>
            <person name="Vlamakis H."/>
            <person name="Clish C."/>
            <person name="Bullock K."/>
            <person name="Deik A."/>
            <person name="Scott J."/>
            <person name="Pierce K.A."/>
            <person name="Xavier R.J."/>
            <person name="Alm E.J."/>
        </authorList>
    </citation>
    <scope>NUCLEOTIDE SEQUENCE [LARGE SCALE GENOMIC DNA]</scope>
    <source>
        <strain evidence="10 11">BIOML-A10</strain>
    </source>
</reference>
<dbReference type="PANTHER" id="PTHR10196">
    <property type="entry name" value="SUGAR KINASE"/>
    <property type="match status" value="1"/>
</dbReference>
<proteinExistence type="inferred from homology"/>
<evidence type="ECO:0000259" key="8">
    <source>
        <dbReference type="Pfam" id="PF00370"/>
    </source>
</evidence>
<feature type="domain" description="Carbohydrate kinase FGGY N-terminal" evidence="8">
    <location>
        <begin position="4"/>
        <end position="245"/>
    </location>
</feature>
<dbReference type="SUPFAM" id="SSF53067">
    <property type="entry name" value="Actin-like ATPase domain"/>
    <property type="match status" value="2"/>
</dbReference>
<keyword evidence="7" id="KW-0684">Rhamnose metabolism</keyword>
<evidence type="ECO:0000256" key="2">
    <source>
        <dbReference type="ARBA" id="ARBA00022679"/>
    </source>
</evidence>
<dbReference type="InterPro" id="IPR018484">
    <property type="entry name" value="FGGY_N"/>
</dbReference>